<evidence type="ECO:0000256" key="6">
    <source>
        <dbReference type="RuleBase" id="RU003930"/>
    </source>
</evidence>
<keyword evidence="3 5" id="KW-0687">Ribonucleoprotein</keyword>
<reference evidence="9 10" key="1">
    <citation type="journal article" date="2011" name="Stand. Genomic Sci.">
        <title>Complete genome sequence of Desulfobulbus propionicus type strain (1pr3).</title>
        <authorList>
            <person name="Pagani I."/>
            <person name="Lapidus A."/>
            <person name="Nolan M."/>
            <person name="Lucas S."/>
            <person name="Hammon N."/>
            <person name="Deshpande S."/>
            <person name="Cheng J.F."/>
            <person name="Chertkov O."/>
            <person name="Davenport K."/>
            <person name="Tapia R."/>
            <person name="Han C."/>
            <person name="Goodwin L."/>
            <person name="Pitluck S."/>
            <person name="Liolios K."/>
            <person name="Mavromatis K."/>
            <person name="Ivanova N."/>
            <person name="Mikhailova N."/>
            <person name="Pati A."/>
            <person name="Chen A."/>
            <person name="Palaniappan K."/>
            <person name="Land M."/>
            <person name="Hauser L."/>
            <person name="Chang Y.J."/>
            <person name="Jeffries C.D."/>
            <person name="Detter J.C."/>
            <person name="Brambilla E."/>
            <person name="Kannan K.P."/>
            <person name="Djao O.D."/>
            <person name="Rohde M."/>
            <person name="Pukall R."/>
            <person name="Spring S."/>
            <person name="Goker M."/>
            <person name="Sikorski J."/>
            <person name="Woyke T."/>
            <person name="Bristow J."/>
            <person name="Eisen J.A."/>
            <person name="Markowitz V."/>
            <person name="Hugenholtz P."/>
            <person name="Kyrpides N.C."/>
            <person name="Klenk H.P."/>
        </authorList>
    </citation>
    <scope>NUCLEOTIDE SEQUENCE [LARGE SCALE GENOMIC DNA]</scope>
    <source>
        <strain evidence="10">ATCC 33891 / DSM 2032 / 1pr3</strain>
    </source>
</reference>
<dbReference type="PANTHER" id="PTHR11994">
    <property type="entry name" value="60S RIBOSOMAL PROTEIN L11-RELATED"/>
    <property type="match status" value="1"/>
</dbReference>
<comment type="function">
    <text evidence="5">This is 1 of the proteins that bind and probably mediate the attachment of the 5S RNA into the large ribosomal subunit, where it forms part of the central protuberance. In the 70S ribosome it contacts protein S13 of the 30S subunit (bridge B1b), connecting the 2 subunits; this bridge is implicated in subunit movement. Contacts the P site tRNA; the 5S rRNA and some of its associated proteins might help stabilize positioning of ribosome-bound tRNAs.</text>
</comment>
<dbReference type="Pfam" id="PF00673">
    <property type="entry name" value="Ribosomal_L5_C"/>
    <property type="match status" value="1"/>
</dbReference>
<feature type="domain" description="Large ribosomal subunit protein uL5 C-terminal" evidence="8">
    <location>
        <begin position="85"/>
        <end position="178"/>
    </location>
</feature>
<evidence type="ECO:0000256" key="4">
    <source>
        <dbReference type="ARBA" id="ARBA00035245"/>
    </source>
</evidence>
<dbReference type="KEGG" id="dpr:Despr_0801"/>
<dbReference type="InterPro" id="IPR031310">
    <property type="entry name" value="Ribosomal_uL5_N"/>
</dbReference>
<dbReference type="NCBIfam" id="NF000585">
    <property type="entry name" value="PRK00010.1"/>
    <property type="match status" value="1"/>
</dbReference>
<dbReference type="GO" id="GO:0019843">
    <property type="term" value="F:rRNA binding"/>
    <property type="evidence" value="ECO:0007669"/>
    <property type="project" value="UniProtKB-UniRule"/>
</dbReference>
<accession>A0A7U3YKF7</accession>
<dbReference type="HAMAP" id="MF_01333_B">
    <property type="entry name" value="Ribosomal_uL5_B"/>
    <property type="match status" value="1"/>
</dbReference>
<dbReference type="GO" id="GO:1990904">
    <property type="term" value="C:ribonucleoprotein complex"/>
    <property type="evidence" value="ECO:0007669"/>
    <property type="project" value="UniProtKB-KW"/>
</dbReference>
<dbReference type="GO" id="GO:0006412">
    <property type="term" value="P:translation"/>
    <property type="evidence" value="ECO:0007669"/>
    <property type="project" value="UniProtKB-UniRule"/>
</dbReference>
<dbReference type="InterPro" id="IPR020930">
    <property type="entry name" value="Ribosomal_uL5_bac-type"/>
</dbReference>
<dbReference type="InterPro" id="IPR020929">
    <property type="entry name" value="Ribosomal_uL5_CS"/>
</dbReference>
<dbReference type="GO" id="GO:0003735">
    <property type="term" value="F:structural constituent of ribosome"/>
    <property type="evidence" value="ECO:0007669"/>
    <property type="project" value="InterPro"/>
</dbReference>
<name>A0A7U3YKF7_DESPD</name>
<evidence type="ECO:0000256" key="2">
    <source>
        <dbReference type="ARBA" id="ARBA00022980"/>
    </source>
</evidence>
<dbReference type="GO" id="GO:0005840">
    <property type="term" value="C:ribosome"/>
    <property type="evidence" value="ECO:0007669"/>
    <property type="project" value="UniProtKB-KW"/>
</dbReference>
<evidence type="ECO:0000259" key="7">
    <source>
        <dbReference type="Pfam" id="PF00281"/>
    </source>
</evidence>
<dbReference type="SUPFAM" id="SSF55282">
    <property type="entry name" value="RL5-like"/>
    <property type="match status" value="1"/>
</dbReference>
<keyword evidence="5" id="KW-0694">RNA-binding</keyword>
<evidence type="ECO:0000313" key="10">
    <source>
        <dbReference type="Proteomes" id="UP000006365"/>
    </source>
</evidence>
<keyword evidence="5" id="KW-0820">tRNA-binding</keyword>
<protein>
    <recommendedName>
        <fullName evidence="4 5">Large ribosomal subunit protein uL5</fullName>
    </recommendedName>
</protein>
<evidence type="ECO:0000259" key="8">
    <source>
        <dbReference type="Pfam" id="PF00673"/>
    </source>
</evidence>
<dbReference type="AlphaFoldDB" id="A0A7U3YKF7"/>
<comment type="subunit">
    <text evidence="5">Part of the 50S ribosomal subunit; part of the 5S rRNA/L5/L18/L25 subcomplex. Contacts the 5S rRNA and the P site tRNA. Forms a bridge to the 30S subunit in the 70S ribosome.</text>
</comment>
<feature type="domain" description="Large ribosomal subunit protein uL5 N-terminal" evidence="7">
    <location>
        <begin position="25"/>
        <end position="81"/>
    </location>
</feature>
<evidence type="ECO:0000256" key="5">
    <source>
        <dbReference type="HAMAP-Rule" id="MF_01333"/>
    </source>
</evidence>
<dbReference type="InterPro" id="IPR002132">
    <property type="entry name" value="Ribosomal_uL5"/>
</dbReference>
<dbReference type="PIRSF" id="PIRSF002161">
    <property type="entry name" value="Ribosomal_L5"/>
    <property type="match status" value="1"/>
</dbReference>
<dbReference type="Pfam" id="PF00281">
    <property type="entry name" value="Ribosomal_L5"/>
    <property type="match status" value="1"/>
</dbReference>
<dbReference type="FunFam" id="3.30.1440.10:FF:000001">
    <property type="entry name" value="50S ribosomal protein L5"/>
    <property type="match status" value="1"/>
</dbReference>
<evidence type="ECO:0000256" key="1">
    <source>
        <dbReference type="ARBA" id="ARBA00008553"/>
    </source>
</evidence>
<sequence>MMGTLKEQYENELKSALQKSLAISNVMEIPRIEKIVLNMGLGDAVQNPKVVEKAAHELTLIAGQKAVVTRAKKSIATFKLREGMPIGARVTLRKDRMYDFLAKLIHIALPRVRDFRGISFKGFDGRGNFSMGVTEHIIFPEIDYDKIDQIRGLNITIVTSSKTDEGAKALLDAIGMPFRKK</sequence>
<dbReference type="InterPro" id="IPR022803">
    <property type="entry name" value="Ribosomal_uL5_dom_sf"/>
</dbReference>
<organism evidence="9 10">
    <name type="scientific">Desulfobulbus propionicus (strain ATCC 33891 / DSM 2032 / VKM B-1956 / 1pr3)</name>
    <dbReference type="NCBI Taxonomy" id="577650"/>
    <lineage>
        <taxon>Bacteria</taxon>
        <taxon>Pseudomonadati</taxon>
        <taxon>Thermodesulfobacteriota</taxon>
        <taxon>Desulfobulbia</taxon>
        <taxon>Desulfobulbales</taxon>
        <taxon>Desulfobulbaceae</taxon>
        <taxon>Desulfobulbus</taxon>
    </lineage>
</organism>
<evidence type="ECO:0000313" key="9">
    <source>
        <dbReference type="EMBL" id="ADW16975.1"/>
    </source>
</evidence>
<comment type="similarity">
    <text evidence="1 5 6">Belongs to the universal ribosomal protein uL5 family.</text>
</comment>
<keyword evidence="2 5" id="KW-0689">Ribosomal protein</keyword>
<gene>
    <name evidence="5" type="primary">rplE</name>
    <name evidence="9" type="ordered locus">Despr_0801</name>
</gene>
<dbReference type="Proteomes" id="UP000006365">
    <property type="component" value="Chromosome"/>
</dbReference>
<proteinExistence type="inferred from homology"/>
<evidence type="ECO:0000256" key="3">
    <source>
        <dbReference type="ARBA" id="ARBA00023274"/>
    </source>
</evidence>
<dbReference type="GO" id="GO:0000049">
    <property type="term" value="F:tRNA binding"/>
    <property type="evidence" value="ECO:0007669"/>
    <property type="project" value="UniProtKB-UniRule"/>
</dbReference>
<dbReference type="Gene3D" id="3.30.1440.10">
    <property type="match status" value="1"/>
</dbReference>
<keyword evidence="10" id="KW-1185">Reference proteome</keyword>
<dbReference type="EMBL" id="CP002364">
    <property type="protein sequence ID" value="ADW16975.1"/>
    <property type="molecule type" value="Genomic_DNA"/>
</dbReference>
<dbReference type="InterPro" id="IPR031309">
    <property type="entry name" value="Ribosomal_uL5_C"/>
</dbReference>
<keyword evidence="5" id="KW-0699">rRNA-binding</keyword>
<dbReference type="PROSITE" id="PS00358">
    <property type="entry name" value="RIBOSOMAL_L5"/>
    <property type="match status" value="1"/>
</dbReference>